<feature type="compositionally biased region" description="Basic and acidic residues" evidence="1">
    <location>
        <begin position="133"/>
        <end position="152"/>
    </location>
</feature>
<name>A0A1Q5TKM0_9EURO</name>
<dbReference type="AlphaFoldDB" id="A0A1Q5TKM0"/>
<dbReference type="Pfam" id="PF10281">
    <property type="entry name" value="Ish1"/>
    <property type="match status" value="1"/>
</dbReference>
<proteinExistence type="predicted"/>
<evidence type="ECO:0000256" key="1">
    <source>
        <dbReference type="SAM" id="MobiDB-lite"/>
    </source>
</evidence>
<dbReference type="EMBL" id="MNBE01000643">
    <property type="protein sequence ID" value="OKP00777.1"/>
    <property type="molecule type" value="Genomic_DNA"/>
</dbReference>
<feature type="region of interest" description="Disordered" evidence="1">
    <location>
        <begin position="127"/>
        <end position="152"/>
    </location>
</feature>
<gene>
    <name evidence="2" type="ORF">PENSUB_7708</name>
</gene>
<dbReference type="STRING" id="1316194.A0A1Q5TKM0"/>
<dbReference type="Proteomes" id="UP000186955">
    <property type="component" value="Unassembled WGS sequence"/>
</dbReference>
<organism evidence="2 3">
    <name type="scientific">Penicillium subrubescens</name>
    <dbReference type="NCBI Taxonomy" id="1316194"/>
    <lineage>
        <taxon>Eukaryota</taxon>
        <taxon>Fungi</taxon>
        <taxon>Dikarya</taxon>
        <taxon>Ascomycota</taxon>
        <taxon>Pezizomycotina</taxon>
        <taxon>Eurotiomycetes</taxon>
        <taxon>Eurotiomycetidae</taxon>
        <taxon>Eurotiales</taxon>
        <taxon>Aspergillaceae</taxon>
        <taxon>Penicillium</taxon>
    </lineage>
</organism>
<comment type="caution">
    <text evidence="2">The sequence shown here is derived from an EMBL/GenBank/DDBJ whole genome shotgun (WGS) entry which is preliminary data.</text>
</comment>
<keyword evidence="3" id="KW-1185">Reference proteome</keyword>
<dbReference type="InterPro" id="IPR018803">
    <property type="entry name" value="Ish1/Msc1-like"/>
</dbReference>
<reference evidence="2 3" key="1">
    <citation type="submission" date="2016-10" db="EMBL/GenBank/DDBJ databases">
        <title>Genome sequence of the ascomycete fungus Penicillium subrubescens.</title>
        <authorList>
            <person name="De Vries R.P."/>
            <person name="Peng M."/>
            <person name="Dilokpimol A."/>
            <person name="Hilden K."/>
            <person name="Makela M.R."/>
            <person name="Grigoriev I."/>
            <person name="Riley R."/>
            <person name="Granchi Z."/>
        </authorList>
    </citation>
    <scope>NUCLEOTIDE SEQUENCE [LARGE SCALE GENOMIC DNA]</scope>
    <source>
        <strain evidence="2 3">CBS 132785</strain>
    </source>
</reference>
<sequence length="152" mass="16885">MNSKAAKKADASREELIKHARDSYLKASKAGGEHYASATKNLAEATGTAKQTTFDNWSQSDLKKYLDSYGIPVYQGSNINELRAAARRHATYFRFGTTNPQETIYAKVMDTLHWALEKLKVGASSGRVQGQEAAEKVREKAAEQTEKIRSEL</sequence>
<evidence type="ECO:0000313" key="3">
    <source>
        <dbReference type="Proteomes" id="UP000186955"/>
    </source>
</evidence>
<accession>A0A1Q5TKM0</accession>
<protein>
    <submittedName>
        <fullName evidence="2">Uncharacterized protein</fullName>
    </submittedName>
</protein>
<evidence type="ECO:0000313" key="2">
    <source>
        <dbReference type="EMBL" id="OKP00777.1"/>
    </source>
</evidence>